<evidence type="ECO:0000256" key="2">
    <source>
        <dbReference type="ARBA" id="ARBA00023242"/>
    </source>
</evidence>
<evidence type="ECO:0000256" key="3">
    <source>
        <dbReference type="ARBA" id="ARBA00025765"/>
    </source>
</evidence>
<dbReference type="InterPro" id="IPR035913">
    <property type="entry name" value="RPB5-like_sf"/>
</dbReference>
<proteinExistence type="inferred from homology"/>
<dbReference type="InterPro" id="IPR005571">
    <property type="entry name" value="RNA_pol_Rpb5_N"/>
</dbReference>
<keyword evidence="2" id="KW-0539">Nucleus</keyword>
<dbReference type="OrthoDB" id="248779at2759"/>
<dbReference type="SUPFAM" id="SSF55287">
    <property type="entry name" value="RPB5-like RNA polymerase subunit"/>
    <property type="match status" value="1"/>
</dbReference>
<dbReference type="SUPFAM" id="SSF53036">
    <property type="entry name" value="Eukaryotic RPB5 N-terminal domain"/>
    <property type="match status" value="1"/>
</dbReference>
<evidence type="ECO:0000313" key="7">
    <source>
        <dbReference type="Proteomes" id="UP000238479"/>
    </source>
</evidence>
<keyword evidence="6" id="KW-0804">Transcription</keyword>
<dbReference type="GO" id="GO:0006362">
    <property type="term" value="P:transcription elongation by RNA polymerase I"/>
    <property type="evidence" value="ECO:0007669"/>
    <property type="project" value="TreeGrafter"/>
</dbReference>
<evidence type="ECO:0000313" key="6">
    <source>
        <dbReference type="EMBL" id="PRQ55197.1"/>
    </source>
</evidence>
<dbReference type="Gene3D" id="3.90.940.20">
    <property type="entry name" value="RPB5-like RNA polymerase subunit"/>
    <property type="match status" value="1"/>
</dbReference>
<sequence>MAAVVLDDAVSGGGGGGRAGCMTSHDVVGGGSLESYRYYVSRRTVMEMLNDRGYNVADSDLTRSLTGFRTAFGQNPDLDRLTICASLRSNSKNKIMVIFCGTDEIRKASVRAIYANLLNKDISSLMLVLQSKMNSYARKELENYPYKVETFHISELLVNVTNHVLQPKYEILSAEEKKHLLRKFKLEDKKLPLMLETDAFARYYGLEKGQVVKITYRGGAVGALKTYRCIV</sequence>
<dbReference type="GO" id="GO:0006366">
    <property type="term" value="P:transcription by RNA polymerase II"/>
    <property type="evidence" value="ECO:0007669"/>
    <property type="project" value="TreeGrafter"/>
</dbReference>
<comment type="similarity">
    <text evidence="3">Belongs to the archaeal Rpo5/eukaryotic RPB5 RNA polymerase subunit family.</text>
</comment>
<keyword evidence="7" id="KW-1185">Reference proteome</keyword>
<dbReference type="InterPro" id="IPR036710">
    <property type="entry name" value="RNA_pol_Rpb5_N_sf"/>
</dbReference>
<name>A0A2P6S928_ROSCH</name>
<dbReference type="Gramene" id="PRQ55197">
    <property type="protein sequence ID" value="PRQ55197"/>
    <property type="gene ID" value="RchiOBHm_Chr1g0321951"/>
</dbReference>
<dbReference type="GO" id="GO:0003677">
    <property type="term" value="F:DNA binding"/>
    <property type="evidence" value="ECO:0007669"/>
    <property type="project" value="InterPro"/>
</dbReference>
<keyword evidence="6" id="KW-0808">Transferase</keyword>
<feature type="domain" description="RNA polymerase subunit H/Rpb5 C-terminal" evidence="4">
    <location>
        <begin position="158"/>
        <end position="230"/>
    </location>
</feature>
<evidence type="ECO:0000256" key="1">
    <source>
        <dbReference type="ARBA" id="ARBA00004123"/>
    </source>
</evidence>
<gene>
    <name evidence="6" type="ORF">RchiOBHm_Chr1g0321951</name>
</gene>
<dbReference type="EC" id="2.7.7.6" evidence="6"/>
<dbReference type="PANTHER" id="PTHR10535:SF12">
    <property type="entry name" value="DNA-DIRECTED RNA POLYMERASE V SUBUNIT 5C"/>
    <property type="match status" value="1"/>
</dbReference>
<keyword evidence="6" id="KW-0240">DNA-directed RNA polymerase</keyword>
<dbReference type="PIRSF" id="PIRSF000747">
    <property type="entry name" value="RPB5"/>
    <property type="match status" value="1"/>
</dbReference>
<evidence type="ECO:0000259" key="4">
    <source>
        <dbReference type="Pfam" id="PF01191"/>
    </source>
</evidence>
<comment type="subcellular location">
    <subcellularLocation>
        <location evidence="1">Nucleus</location>
    </subcellularLocation>
</comment>
<protein>
    <submittedName>
        <fullName evidence="6">Putative DNA-directed RNA polymerase</fullName>
        <ecNumber evidence="6">2.7.7.6</ecNumber>
    </submittedName>
</protein>
<dbReference type="Pfam" id="PF01191">
    <property type="entry name" value="RNA_pol_Rpb5_C"/>
    <property type="match status" value="1"/>
</dbReference>
<feature type="domain" description="RNA polymerase Rpb5 N-terminal" evidence="5">
    <location>
        <begin position="34"/>
        <end position="115"/>
    </location>
</feature>
<evidence type="ECO:0000259" key="5">
    <source>
        <dbReference type="Pfam" id="PF03871"/>
    </source>
</evidence>
<dbReference type="Gene3D" id="3.40.1340.10">
    <property type="entry name" value="RNA polymerase, Rpb5, N-terminal domain"/>
    <property type="match status" value="1"/>
</dbReference>
<dbReference type="Proteomes" id="UP000238479">
    <property type="component" value="Chromosome 1"/>
</dbReference>
<dbReference type="GO" id="GO:0042797">
    <property type="term" value="P:tRNA transcription by RNA polymerase III"/>
    <property type="evidence" value="ECO:0007669"/>
    <property type="project" value="TreeGrafter"/>
</dbReference>
<reference evidence="6 7" key="1">
    <citation type="journal article" date="2018" name="Nat. Genet.">
        <title>The Rosa genome provides new insights in the design of modern roses.</title>
        <authorList>
            <person name="Bendahmane M."/>
        </authorList>
    </citation>
    <scope>NUCLEOTIDE SEQUENCE [LARGE SCALE GENOMIC DNA]</scope>
    <source>
        <strain evidence="7">cv. Old Blush</strain>
    </source>
</reference>
<dbReference type="AlphaFoldDB" id="A0A2P6S928"/>
<dbReference type="FunFam" id="3.90.940.20:FF:000001">
    <property type="entry name" value="DNA-directed RNA polymerases I, II, and III subunit RPABC1"/>
    <property type="match status" value="1"/>
</dbReference>
<dbReference type="PANTHER" id="PTHR10535">
    <property type="entry name" value="DNA-DIRECTED RNA POLYMERASES I, II, AND III SUBUNIT RPABC1"/>
    <property type="match status" value="1"/>
</dbReference>
<dbReference type="InterPro" id="IPR000783">
    <property type="entry name" value="RNA_pol_subH/Rpb5_C"/>
</dbReference>
<dbReference type="GO" id="GO:0003899">
    <property type="term" value="F:DNA-directed RNA polymerase activity"/>
    <property type="evidence" value="ECO:0007669"/>
    <property type="project" value="UniProtKB-EC"/>
</dbReference>
<dbReference type="EMBL" id="PDCK01000039">
    <property type="protein sequence ID" value="PRQ55197.1"/>
    <property type="molecule type" value="Genomic_DNA"/>
</dbReference>
<keyword evidence="6" id="KW-0548">Nucleotidyltransferase</keyword>
<dbReference type="STRING" id="74649.A0A2P6S928"/>
<dbReference type="Pfam" id="PF03871">
    <property type="entry name" value="RNA_pol_Rpb5_N"/>
    <property type="match status" value="1"/>
</dbReference>
<comment type="caution">
    <text evidence="6">The sequence shown here is derived from an EMBL/GenBank/DDBJ whole genome shotgun (WGS) entry which is preliminary data.</text>
</comment>
<dbReference type="GO" id="GO:0055029">
    <property type="term" value="C:nuclear DNA-directed RNA polymerase complex"/>
    <property type="evidence" value="ECO:0007669"/>
    <property type="project" value="UniProtKB-ARBA"/>
</dbReference>
<accession>A0A2P6S928</accession>
<organism evidence="6 7">
    <name type="scientific">Rosa chinensis</name>
    <name type="common">China rose</name>
    <dbReference type="NCBI Taxonomy" id="74649"/>
    <lineage>
        <taxon>Eukaryota</taxon>
        <taxon>Viridiplantae</taxon>
        <taxon>Streptophyta</taxon>
        <taxon>Embryophyta</taxon>
        <taxon>Tracheophyta</taxon>
        <taxon>Spermatophyta</taxon>
        <taxon>Magnoliopsida</taxon>
        <taxon>eudicotyledons</taxon>
        <taxon>Gunneridae</taxon>
        <taxon>Pentapetalae</taxon>
        <taxon>rosids</taxon>
        <taxon>fabids</taxon>
        <taxon>Rosales</taxon>
        <taxon>Rosaceae</taxon>
        <taxon>Rosoideae</taxon>
        <taxon>Rosoideae incertae sedis</taxon>
        <taxon>Rosa</taxon>
    </lineage>
</organism>
<dbReference type="InterPro" id="IPR014381">
    <property type="entry name" value="Arch_Rpo5/euc_Rpb5"/>
</dbReference>
<dbReference type="OMA" id="VTYRCII"/>